<keyword evidence="15" id="KW-1185">Reference proteome</keyword>
<reference evidence="14 15" key="1">
    <citation type="submission" date="2018-09" db="EMBL/GenBank/DDBJ databases">
        <title>A high-quality reference genome of wild soybean provides a powerful tool to mine soybean genomes.</title>
        <authorList>
            <person name="Xie M."/>
            <person name="Chung C.Y.L."/>
            <person name="Li M.-W."/>
            <person name="Wong F.-L."/>
            <person name="Chan T.-F."/>
            <person name="Lam H.-M."/>
        </authorList>
    </citation>
    <scope>NUCLEOTIDE SEQUENCE [LARGE SCALE GENOMIC DNA]</scope>
    <source>
        <strain evidence="15">cv. W05</strain>
        <tissue evidence="14">Hypocotyl of etiolated seedlings</tissue>
    </source>
</reference>
<dbReference type="Proteomes" id="UP000289340">
    <property type="component" value="Chromosome 1"/>
</dbReference>
<gene>
    <name evidence="14" type="ORF">D0Y65_000411</name>
</gene>
<evidence type="ECO:0000256" key="8">
    <source>
        <dbReference type="PROSITE-ProRule" id="PRU00108"/>
    </source>
</evidence>
<keyword evidence="11" id="KW-0175">Coiled coil</keyword>
<dbReference type="GO" id="GO:0005634">
    <property type="term" value="C:nucleus"/>
    <property type="evidence" value="ECO:0007669"/>
    <property type="project" value="UniProtKB-SubCell"/>
</dbReference>
<comment type="subcellular location">
    <subcellularLocation>
        <location evidence="1 8 9">Nucleus</location>
    </subcellularLocation>
</comment>
<dbReference type="CDD" id="cd00086">
    <property type="entry name" value="homeodomain"/>
    <property type="match status" value="1"/>
</dbReference>
<dbReference type="GO" id="GO:0000981">
    <property type="term" value="F:DNA-binding transcription factor activity, RNA polymerase II-specific"/>
    <property type="evidence" value="ECO:0007669"/>
    <property type="project" value="UniProtKB-UniRule"/>
</dbReference>
<keyword evidence="5 10" id="KW-0804">Transcription</keyword>
<dbReference type="PANTHER" id="PTHR24326">
    <property type="entry name" value="HOMEOBOX-LEUCINE ZIPPER PROTEIN"/>
    <property type="match status" value="1"/>
</dbReference>
<evidence type="ECO:0000256" key="2">
    <source>
        <dbReference type="ARBA" id="ARBA00023015"/>
    </source>
</evidence>
<proteinExistence type="inferred from homology"/>
<dbReference type="Gene3D" id="1.10.10.60">
    <property type="entry name" value="Homeodomain-like"/>
    <property type="match status" value="1"/>
</dbReference>
<dbReference type="GO" id="GO:0045893">
    <property type="term" value="P:positive regulation of DNA-templated transcription"/>
    <property type="evidence" value="ECO:0007669"/>
    <property type="project" value="TreeGrafter"/>
</dbReference>
<evidence type="ECO:0000256" key="10">
    <source>
        <dbReference type="RuleBase" id="RU369038"/>
    </source>
</evidence>
<protein>
    <recommendedName>
        <fullName evidence="10">Homeobox-leucine zipper protein</fullName>
    </recommendedName>
    <alternativeName>
        <fullName evidence="10">HD-ZIP protein</fullName>
    </alternativeName>
    <alternativeName>
        <fullName evidence="10">Homeodomain transcription factor</fullName>
    </alternativeName>
</protein>
<dbReference type="InterPro" id="IPR003106">
    <property type="entry name" value="Leu_zip_homeo"/>
</dbReference>
<evidence type="ECO:0000256" key="1">
    <source>
        <dbReference type="ARBA" id="ARBA00004123"/>
    </source>
</evidence>
<dbReference type="SMR" id="A0A445LYM9"/>
<dbReference type="InterPro" id="IPR000047">
    <property type="entry name" value="HTH_motif"/>
</dbReference>
<evidence type="ECO:0000256" key="3">
    <source>
        <dbReference type="ARBA" id="ARBA00023125"/>
    </source>
</evidence>
<name>A0A445LYM9_GLYSO</name>
<comment type="function">
    <text evidence="10">Transcription factor.</text>
</comment>
<dbReference type="InterPro" id="IPR009057">
    <property type="entry name" value="Homeodomain-like_sf"/>
</dbReference>
<dbReference type="SMART" id="SM00389">
    <property type="entry name" value="HOX"/>
    <property type="match status" value="1"/>
</dbReference>
<keyword evidence="2 10" id="KW-0805">Transcription regulation</keyword>
<keyword evidence="6 8" id="KW-0539">Nucleus</keyword>
<dbReference type="PROSITE" id="PS00027">
    <property type="entry name" value="HOMEOBOX_1"/>
    <property type="match status" value="1"/>
</dbReference>
<evidence type="ECO:0000256" key="11">
    <source>
        <dbReference type="SAM" id="Coils"/>
    </source>
</evidence>
<evidence type="ECO:0000256" key="12">
    <source>
        <dbReference type="SAM" id="MobiDB-lite"/>
    </source>
</evidence>
<feature type="coiled-coil region" evidence="11">
    <location>
        <begin position="154"/>
        <end position="181"/>
    </location>
</feature>
<feature type="region of interest" description="Disordered" evidence="12">
    <location>
        <begin position="183"/>
        <end position="212"/>
    </location>
</feature>
<dbReference type="SUPFAM" id="SSF46689">
    <property type="entry name" value="Homeodomain-like"/>
    <property type="match status" value="1"/>
</dbReference>
<evidence type="ECO:0000313" key="15">
    <source>
        <dbReference type="Proteomes" id="UP000289340"/>
    </source>
</evidence>
<dbReference type="FunFam" id="1.10.10.60:FF:000159">
    <property type="entry name" value="Homeobox-leucine zipper protein HAT5"/>
    <property type="match status" value="1"/>
</dbReference>
<dbReference type="Pfam" id="PF00046">
    <property type="entry name" value="Homeodomain"/>
    <property type="match status" value="1"/>
</dbReference>
<evidence type="ECO:0000256" key="7">
    <source>
        <dbReference type="ARBA" id="ARBA00025748"/>
    </source>
</evidence>
<feature type="compositionally biased region" description="Acidic residues" evidence="12">
    <location>
        <begin position="287"/>
        <end position="298"/>
    </location>
</feature>
<dbReference type="GO" id="GO:0042802">
    <property type="term" value="F:identical protein binding"/>
    <property type="evidence" value="ECO:0007669"/>
    <property type="project" value="UniProtKB-ARBA"/>
</dbReference>
<evidence type="ECO:0000256" key="5">
    <source>
        <dbReference type="ARBA" id="ARBA00023163"/>
    </source>
</evidence>
<evidence type="ECO:0000256" key="6">
    <source>
        <dbReference type="ARBA" id="ARBA00023242"/>
    </source>
</evidence>
<comment type="similarity">
    <text evidence="7 10">Belongs to the HD-ZIP homeobox family. Class I subfamily.</text>
</comment>
<dbReference type="PROSITE" id="PS50071">
    <property type="entry name" value="HOMEOBOX_2"/>
    <property type="match status" value="1"/>
</dbReference>
<dbReference type="Pfam" id="PF02183">
    <property type="entry name" value="HALZ"/>
    <property type="match status" value="1"/>
</dbReference>
<dbReference type="PRINTS" id="PR00031">
    <property type="entry name" value="HTHREPRESSR"/>
</dbReference>
<organism evidence="14 15">
    <name type="scientific">Glycine soja</name>
    <name type="common">Wild soybean</name>
    <dbReference type="NCBI Taxonomy" id="3848"/>
    <lineage>
        <taxon>Eukaryota</taxon>
        <taxon>Viridiplantae</taxon>
        <taxon>Streptophyta</taxon>
        <taxon>Embryophyta</taxon>
        <taxon>Tracheophyta</taxon>
        <taxon>Spermatophyta</taxon>
        <taxon>Magnoliopsida</taxon>
        <taxon>eudicotyledons</taxon>
        <taxon>Gunneridae</taxon>
        <taxon>Pentapetalae</taxon>
        <taxon>rosids</taxon>
        <taxon>fabids</taxon>
        <taxon>Fabales</taxon>
        <taxon>Fabaceae</taxon>
        <taxon>Papilionoideae</taxon>
        <taxon>50 kb inversion clade</taxon>
        <taxon>NPAAA clade</taxon>
        <taxon>indigoferoid/millettioid clade</taxon>
        <taxon>Phaseoleae</taxon>
        <taxon>Glycine</taxon>
        <taxon>Glycine subgen. Soja</taxon>
    </lineage>
</organism>
<dbReference type="InterPro" id="IPR001356">
    <property type="entry name" value="HD"/>
</dbReference>
<dbReference type="InterPro" id="IPR017970">
    <property type="entry name" value="Homeobox_CS"/>
</dbReference>
<sequence length="345" mass="39174">MASGKLYAGSNMSLLLQNERLPCSSEVLESLWAHTSNPASFQGSKSVVDFENVNGSRVTDRPFFQALEKEENCDEDYEGCFHQPGKKRRLTSEQVQFLERNFEVENKLEPERKVQLAKELGLQPRQVAIWFQNRRARFKTKQLEKDYGVLKASYDRLKGDYESLVQENDKLKAEVNSLESKLILRDKEKEENSDDKSSPDDAVNSSPHNNKEPIMDLLISKNATTSENGTEVSTLPLPIMVTCKQEDANSAKSDVLDSDSPHCTDYGNHPSSFVEPADSSHAFEPEDHSEDFSQDEEDNLSENFLTLPSSCCLPKVEEPCYDDPPENSCNFGFHVEDQTFCFWPY</sequence>
<evidence type="ECO:0000256" key="4">
    <source>
        <dbReference type="ARBA" id="ARBA00023155"/>
    </source>
</evidence>
<keyword evidence="4 8" id="KW-0371">Homeobox</keyword>
<feature type="DNA-binding region" description="Homeobox" evidence="8">
    <location>
        <begin position="83"/>
        <end position="142"/>
    </location>
</feature>
<dbReference type="EMBL" id="QZWG01000001">
    <property type="protein sequence ID" value="RZC28410.1"/>
    <property type="molecule type" value="Genomic_DNA"/>
</dbReference>
<keyword evidence="3 8" id="KW-0238">DNA-binding</keyword>
<accession>A0A445LYM9</accession>
<dbReference type="PANTHER" id="PTHR24326:SF495">
    <property type="entry name" value="HOMEOBOX-LEUCINE ZIPPER PROTEIN"/>
    <property type="match status" value="1"/>
</dbReference>
<evidence type="ECO:0000313" key="14">
    <source>
        <dbReference type="EMBL" id="RZC28410.1"/>
    </source>
</evidence>
<feature type="region of interest" description="Disordered" evidence="12">
    <location>
        <begin position="251"/>
        <end position="298"/>
    </location>
</feature>
<evidence type="ECO:0000256" key="9">
    <source>
        <dbReference type="RuleBase" id="RU000682"/>
    </source>
</evidence>
<dbReference type="GO" id="GO:0043565">
    <property type="term" value="F:sequence-specific DNA binding"/>
    <property type="evidence" value="ECO:0007669"/>
    <property type="project" value="InterPro"/>
</dbReference>
<comment type="caution">
    <text evidence="14">The sequence shown here is derived from an EMBL/GenBank/DDBJ whole genome shotgun (WGS) entry which is preliminary data.</text>
</comment>
<evidence type="ECO:0000259" key="13">
    <source>
        <dbReference type="PROSITE" id="PS50071"/>
    </source>
</evidence>
<dbReference type="AlphaFoldDB" id="A0A445LYM9"/>
<feature type="domain" description="Homeobox" evidence="13">
    <location>
        <begin position="81"/>
        <end position="141"/>
    </location>
</feature>
<feature type="compositionally biased region" description="Basic and acidic residues" evidence="12">
    <location>
        <begin position="183"/>
        <end position="199"/>
    </location>
</feature>
<dbReference type="InterPro" id="IPR045224">
    <property type="entry name" value="HDZip_class_I_plant"/>
</dbReference>